<proteinExistence type="inferred from homology"/>
<evidence type="ECO:0000313" key="9">
    <source>
        <dbReference type="EMBL" id="QAZ69526.1"/>
    </source>
</evidence>
<dbReference type="GO" id="GO:0047605">
    <property type="term" value="F:acetolactate decarboxylase activity"/>
    <property type="evidence" value="ECO:0007669"/>
    <property type="project" value="UniProtKB-EC"/>
</dbReference>
<evidence type="ECO:0000256" key="7">
    <source>
        <dbReference type="ARBA" id="ARBA00023061"/>
    </source>
</evidence>
<evidence type="ECO:0000256" key="3">
    <source>
        <dbReference type="ARBA" id="ARBA00007106"/>
    </source>
</evidence>
<evidence type="ECO:0000256" key="4">
    <source>
        <dbReference type="ARBA" id="ARBA00013204"/>
    </source>
</evidence>
<keyword evidence="10" id="KW-1185">Reference proteome</keyword>
<dbReference type="KEGG" id="dcb:C3Y92_14285"/>
<evidence type="ECO:0000256" key="5">
    <source>
        <dbReference type="ARBA" id="ARBA00020164"/>
    </source>
</evidence>
<evidence type="ECO:0000256" key="1">
    <source>
        <dbReference type="ARBA" id="ARBA00001784"/>
    </source>
</evidence>
<keyword evidence="6" id="KW-0210">Decarboxylase</keyword>
<dbReference type="OrthoDB" id="8612680at2"/>
<comment type="similarity">
    <text evidence="3">Belongs to the alpha-acetolactate decarboxylase family.</text>
</comment>
<dbReference type="SUPFAM" id="SSF117856">
    <property type="entry name" value="AF0104/ALDC/Ptd012-like"/>
    <property type="match status" value="1"/>
</dbReference>
<sequence>MNTFPGRAAGRASGRAAMPRWFSGQVLAWVLCLVFGLAGRLPAATLHQTGTIEALSAGDYAGQIAMPALAGQGDFGLGTFDALNGEMVVLDGVVYQVTVDGVVHKAKPGQTAPFAQVARFAGSIDLGRVDGLDLPGLTATLASRLPDPSKMCAVRVDGRFGKLTVRSVPAQVKPWPPLAEAISRQATFPLADEQGTLVGFYTPSGLPALSPPGWHFHYLSMDRKRGGHVLSLKVDAAKARGEAVTAMDIRLPPGPLPRANVAKPAAGTE</sequence>
<accession>A0A4P6HRN4</accession>
<protein>
    <recommendedName>
        <fullName evidence="5">Alpha-acetolactate decarboxylase</fullName>
        <ecNumber evidence="4">4.1.1.5</ecNumber>
    </recommendedName>
</protein>
<dbReference type="PANTHER" id="PTHR35524:SF1">
    <property type="entry name" value="ALPHA-ACETOLACTATE DECARBOXYLASE"/>
    <property type="match status" value="1"/>
</dbReference>
<gene>
    <name evidence="9" type="ORF">C3Y92_14285</name>
</gene>
<evidence type="ECO:0000256" key="6">
    <source>
        <dbReference type="ARBA" id="ARBA00022793"/>
    </source>
</evidence>
<dbReference type="AlphaFoldDB" id="A0A4P6HRN4"/>
<dbReference type="EMBL" id="CP026538">
    <property type="protein sequence ID" value="QAZ69526.1"/>
    <property type="molecule type" value="Genomic_DNA"/>
</dbReference>
<dbReference type="Proteomes" id="UP000293296">
    <property type="component" value="Chromosome"/>
</dbReference>
<comment type="pathway">
    <text evidence="2">Polyol metabolism; (R,R)-butane-2,3-diol biosynthesis; (R,R)-butane-2,3-diol from pyruvate: step 2/3.</text>
</comment>
<dbReference type="EC" id="4.1.1.5" evidence="4"/>
<evidence type="ECO:0000313" key="10">
    <source>
        <dbReference type="Proteomes" id="UP000293296"/>
    </source>
</evidence>
<dbReference type="CDD" id="cd17299">
    <property type="entry name" value="acetolactate_decarboxylase"/>
    <property type="match status" value="1"/>
</dbReference>
<dbReference type="InterPro" id="IPR005128">
    <property type="entry name" value="Acetolactate_a_deCO2ase"/>
</dbReference>
<name>A0A4P6HRN4_9BACT</name>
<organism evidence="9 10">
    <name type="scientific">Solidesulfovibrio carbinolicus</name>
    <dbReference type="NCBI Taxonomy" id="296842"/>
    <lineage>
        <taxon>Bacteria</taxon>
        <taxon>Pseudomonadati</taxon>
        <taxon>Thermodesulfobacteriota</taxon>
        <taxon>Desulfovibrionia</taxon>
        <taxon>Desulfovibrionales</taxon>
        <taxon>Desulfovibrionaceae</taxon>
        <taxon>Solidesulfovibrio</taxon>
    </lineage>
</organism>
<dbReference type="Pfam" id="PF03306">
    <property type="entry name" value="AAL_decarboxy"/>
    <property type="match status" value="1"/>
</dbReference>
<dbReference type="GO" id="GO:0045151">
    <property type="term" value="P:acetoin biosynthetic process"/>
    <property type="evidence" value="ECO:0007669"/>
    <property type="project" value="UniProtKB-KW"/>
</dbReference>
<dbReference type="PANTHER" id="PTHR35524">
    <property type="entry name" value="ALPHA-ACETOLACTATE DECARBOXYLASE"/>
    <property type="match status" value="1"/>
</dbReference>
<comment type="catalytic activity">
    <reaction evidence="1">
        <text>(2S)-2-acetolactate + H(+) = (R)-acetoin + CO2</text>
        <dbReference type="Rhea" id="RHEA:21580"/>
        <dbReference type="ChEBI" id="CHEBI:15378"/>
        <dbReference type="ChEBI" id="CHEBI:15686"/>
        <dbReference type="ChEBI" id="CHEBI:16526"/>
        <dbReference type="ChEBI" id="CHEBI:58476"/>
        <dbReference type="EC" id="4.1.1.5"/>
    </reaction>
</comment>
<keyword evidence="8" id="KW-0456">Lyase</keyword>
<dbReference type="UniPathway" id="UPA00626">
    <property type="reaction ID" value="UER00678"/>
</dbReference>
<reference evidence="9 10" key="1">
    <citation type="submission" date="2018-02" db="EMBL/GenBank/DDBJ databases">
        <title>Genome sequence of Desulfovibrio carbinolicus DSM 3852.</title>
        <authorList>
            <person name="Wilbanks E."/>
            <person name="Skennerton C.T."/>
            <person name="Orphan V.J."/>
        </authorList>
    </citation>
    <scope>NUCLEOTIDE SEQUENCE [LARGE SCALE GENOMIC DNA]</scope>
    <source>
        <strain evidence="9 10">DSM 3852</strain>
    </source>
</reference>
<evidence type="ECO:0000256" key="8">
    <source>
        <dbReference type="ARBA" id="ARBA00023239"/>
    </source>
</evidence>
<dbReference type="Gene3D" id="3.30.1330.80">
    <property type="entry name" value="Hypothetical protein, similar to alpha- acetolactate decarboxylase, domain 2"/>
    <property type="match status" value="2"/>
</dbReference>
<evidence type="ECO:0000256" key="2">
    <source>
        <dbReference type="ARBA" id="ARBA00005170"/>
    </source>
</evidence>
<keyword evidence="7" id="KW-0005">Acetoin biosynthesis</keyword>